<protein>
    <submittedName>
        <fullName evidence="1">Uncharacterized protein</fullName>
    </submittedName>
</protein>
<dbReference type="Proteomes" id="UP000308181">
    <property type="component" value="Unassembled WGS sequence"/>
</dbReference>
<keyword evidence="2" id="KW-1185">Reference proteome</keyword>
<dbReference type="RefSeq" id="WP_136825460.1">
    <property type="nucleotide sequence ID" value="NZ_SWBP01000002.1"/>
</dbReference>
<dbReference type="EMBL" id="SWBP01000002">
    <property type="protein sequence ID" value="TKB98644.1"/>
    <property type="molecule type" value="Genomic_DNA"/>
</dbReference>
<dbReference type="InterPro" id="IPR046233">
    <property type="entry name" value="DUF6266"/>
</dbReference>
<name>A0A4U1C113_9SPHI</name>
<organism evidence="1 2">
    <name type="scientific">Pedobacter cryophilus</name>
    <dbReference type="NCBI Taxonomy" id="2571271"/>
    <lineage>
        <taxon>Bacteria</taxon>
        <taxon>Pseudomonadati</taxon>
        <taxon>Bacteroidota</taxon>
        <taxon>Sphingobacteriia</taxon>
        <taxon>Sphingobacteriales</taxon>
        <taxon>Sphingobacteriaceae</taxon>
        <taxon>Pedobacter</taxon>
    </lineage>
</organism>
<accession>A0A4U1C113</accession>
<reference evidence="1 2" key="1">
    <citation type="submission" date="2019-04" db="EMBL/GenBank/DDBJ databases">
        <title>Pedobacter sp. AR-3-17 sp. nov., isolated from Arctic soil.</title>
        <authorList>
            <person name="Dahal R.H."/>
            <person name="Kim D.-U."/>
        </authorList>
    </citation>
    <scope>NUCLEOTIDE SEQUENCE [LARGE SCALE GENOMIC DNA]</scope>
    <source>
        <strain evidence="1 2">AR-3-17</strain>
    </source>
</reference>
<evidence type="ECO:0000313" key="2">
    <source>
        <dbReference type="Proteomes" id="UP000308181"/>
    </source>
</evidence>
<sequence length="213" mass="23006">MGKFQKGILGGFSGKVGTVIGSNWKGIDYMRSLPRRNKKDPTQNQVDVRIKFLLAINFLKPASSIITNGYRNITGSLTPLNYAVSYHLKNAIIGNSPNFELDMAKVVISRGELTGISQPVLSSAVAQTIKFAWTDNSMVGLAKADDQVSVLVYQKDLNLHIILENGAARASGELVLATPVEFSGKDADCWMTVKSAQGKLIATSAYLGKITVL</sequence>
<evidence type="ECO:0000313" key="1">
    <source>
        <dbReference type="EMBL" id="TKB98644.1"/>
    </source>
</evidence>
<dbReference type="Pfam" id="PF19781">
    <property type="entry name" value="DUF6266"/>
    <property type="match status" value="1"/>
</dbReference>
<dbReference type="OrthoDB" id="665435at2"/>
<comment type="caution">
    <text evidence="1">The sequence shown here is derived from an EMBL/GenBank/DDBJ whole genome shotgun (WGS) entry which is preliminary data.</text>
</comment>
<proteinExistence type="predicted"/>
<gene>
    <name evidence="1" type="ORF">FA046_05870</name>
</gene>
<dbReference type="AlphaFoldDB" id="A0A4U1C113"/>